<dbReference type="InterPro" id="IPR021842">
    <property type="entry name" value="DUF3435"/>
</dbReference>
<dbReference type="PANTHER" id="PTHR37535">
    <property type="entry name" value="FLUG DOMAIN PROTEIN"/>
    <property type="match status" value="1"/>
</dbReference>
<dbReference type="CDD" id="cd00397">
    <property type="entry name" value="DNA_BRE_C"/>
    <property type="match status" value="1"/>
</dbReference>
<dbReference type="GO" id="GO:0006310">
    <property type="term" value="P:DNA recombination"/>
    <property type="evidence" value="ECO:0007669"/>
    <property type="project" value="UniProtKB-KW"/>
</dbReference>
<name>A0A1W5D8R0_9LECA</name>
<dbReference type="Gene3D" id="1.10.443.10">
    <property type="entry name" value="Intergrase catalytic core"/>
    <property type="match status" value="1"/>
</dbReference>
<reference evidence="4" key="1">
    <citation type="submission" date="2017-03" db="EMBL/GenBank/DDBJ databases">
        <authorList>
            <person name="Sharma R."/>
            <person name="Thines M."/>
        </authorList>
    </citation>
    <scope>NUCLEOTIDE SEQUENCE [LARGE SCALE GENOMIC DNA]</scope>
</reference>
<feature type="compositionally biased region" description="Basic and acidic residues" evidence="2">
    <location>
        <begin position="1"/>
        <end position="10"/>
    </location>
</feature>
<feature type="compositionally biased region" description="Polar residues" evidence="2">
    <location>
        <begin position="11"/>
        <end position="22"/>
    </location>
</feature>
<dbReference type="GO" id="GO:0003677">
    <property type="term" value="F:DNA binding"/>
    <property type="evidence" value="ECO:0007669"/>
    <property type="project" value="InterPro"/>
</dbReference>
<feature type="region of interest" description="Disordered" evidence="2">
    <location>
        <begin position="1"/>
        <end position="23"/>
    </location>
</feature>
<dbReference type="EMBL" id="FWEW01003517">
    <property type="protein sequence ID" value="SLM39506.1"/>
    <property type="molecule type" value="Genomic_DNA"/>
</dbReference>
<evidence type="ECO:0000313" key="4">
    <source>
        <dbReference type="Proteomes" id="UP000192927"/>
    </source>
</evidence>
<keyword evidence="1" id="KW-0233">DNA recombination</keyword>
<dbReference type="SUPFAM" id="SSF56349">
    <property type="entry name" value="DNA breaking-rejoining enzymes"/>
    <property type="match status" value="1"/>
</dbReference>
<evidence type="ECO:0000256" key="1">
    <source>
        <dbReference type="ARBA" id="ARBA00023172"/>
    </source>
</evidence>
<evidence type="ECO:0000313" key="3">
    <source>
        <dbReference type="EMBL" id="SLM39506.1"/>
    </source>
</evidence>
<proteinExistence type="predicted"/>
<feature type="compositionally biased region" description="Basic and acidic residues" evidence="2">
    <location>
        <begin position="696"/>
        <end position="714"/>
    </location>
</feature>
<accession>A0A1W5D8R0</accession>
<dbReference type="PANTHER" id="PTHR37535:SF4">
    <property type="entry name" value="FLUG DOMAIN-CONTAINING PROTEIN"/>
    <property type="match status" value="1"/>
</dbReference>
<dbReference type="Proteomes" id="UP000192927">
    <property type="component" value="Unassembled WGS sequence"/>
</dbReference>
<keyword evidence="4" id="KW-1185">Reference proteome</keyword>
<protein>
    <submittedName>
        <fullName evidence="3">Uncharacterized protein</fullName>
    </submittedName>
</protein>
<feature type="compositionally biased region" description="Acidic residues" evidence="2">
    <location>
        <begin position="585"/>
        <end position="617"/>
    </location>
</feature>
<evidence type="ECO:0000256" key="2">
    <source>
        <dbReference type="SAM" id="MobiDB-lite"/>
    </source>
</evidence>
<feature type="compositionally biased region" description="Acidic residues" evidence="2">
    <location>
        <begin position="681"/>
        <end position="695"/>
    </location>
</feature>
<dbReference type="InterPro" id="IPR013762">
    <property type="entry name" value="Integrase-like_cat_sf"/>
</dbReference>
<organism evidence="3 4">
    <name type="scientific">Lasallia pustulata</name>
    <dbReference type="NCBI Taxonomy" id="136370"/>
    <lineage>
        <taxon>Eukaryota</taxon>
        <taxon>Fungi</taxon>
        <taxon>Dikarya</taxon>
        <taxon>Ascomycota</taxon>
        <taxon>Pezizomycotina</taxon>
        <taxon>Lecanoromycetes</taxon>
        <taxon>OSLEUM clade</taxon>
        <taxon>Umbilicariomycetidae</taxon>
        <taxon>Umbilicariales</taxon>
        <taxon>Umbilicariaceae</taxon>
        <taxon>Lasallia</taxon>
    </lineage>
</organism>
<dbReference type="Pfam" id="PF11917">
    <property type="entry name" value="DUF3435"/>
    <property type="match status" value="1"/>
</dbReference>
<feature type="region of interest" description="Disordered" evidence="2">
    <location>
        <begin position="880"/>
        <end position="906"/>
    </location>
</feature>
<feature type="region of interest" description="Disordered" evidence="2">
    <location>
        <begin position="583"/>
        <end position="714"/>
    </location>
</feature>
<dbReference type="InterPro" id="IPR011010">
    <property type="entry name" value="DNA_brk_join_enz"/>
</dbReference>
<dbReference type="GO" id="GO:0015074">
    <property type="term" value="P:DNA integration"/>
    <property type="evidence" value="ECO:0007669"/>
    <property type="project" value="InterPro"/>
</dbReference>
<sequence length="906" mass="102258">MAFQHKEEHYTSPTTGSSSVNCSDDEADQLWTECLDLNPAPKRILSEATNYDLGRMKKTWESFCQQVLAKKDDSYIDPMGSLRELNPRKLMTFFSWYCKRYSARRLNTYDAKWRRLRQLYYNEFREKVDEKISTAVNNYIRGELKERYLLVPGNRAKPTIGPAGLNAALCYHWRYDTEVFAHERQRVQLATILLLIAYTTSRPGALVVSGHEGIRTSATAHTQTLTYRNVALYLLRTPVGQADLLVLELTLITSFSVYEQDDNLIMCPVLHFLALAFTDQAFLNPHLTPANLRKVSVPAHQGKVKIPWKESILDTPVFRAIEENGAGCRASDAKPIQYEDLRSHFKRLGERAGSEFSLHPYCIRRFAATAIDDSGASVAQRSQALGHSRADTYKHYQSQKVTIDVQSIFNYSDSKAEMIKEHGQTYLRRGAPTRLHASQKQVISEDPAIQLTRRQRAQLRLNLTDRYDGWKKAKADPAASAEVAEWKRLGSQIGNMTTRSRKLAFRGSLAQFHTMADVQLVSAQIKDESIPEVSPPIDASEHSIPERRWLAKNLPDWIENLGFEQLSPIELKISALEQMSQLCSLEEDEEDEEDEDVEDVEDAEDAEEAEEDAEEDKDGPLYTWKEFSDPIEFESANSPQQTKEKEREHVSNMQSPTPILSPYVLPFTPPKSPQWDQISSENEDASGGEAIDPDDEIARLGAEEEAAEEGRQDEERALRLVLAEDLEEADLLKGLKEMDGYDTKHFGGLIQRHRMERERSPDRMAEDAWKKRIVLANQSKLVTRTWQEAREIAQRLKIAEGVRGMEVAAVAEVTAVAGVAGPVEAPEEGEMDDSDVVEEATPVIIARRTRSGRLIAMTEKAQASEARESVGAVAVVTAATSRTRQRGESTLKSVSLPGKKRSRKNT</sequence>
<dbReference type="AlphaFoldDB" id="A0A1W5D8R0"/>